<dbReference type="SUPFAM" id="SSF54991">
    <property type="entry name" value="Anticodon-binding domain of PheRS"/>
    <property type="match status" value="1"/>
</dbReference>
<evidence type="ECO:0000313" key="21">
    <source>
        <dbReference type="Proteomes" id="UP000230543"/>
    </source>
</evidence>
<comment type="similarity">
    <text evidence="2 15">Belongs to the phenylalanyl-tRNA synthetase beta subunit family. Type 1 subfamily.</text>
</comment>
<evidence type="ECO:0000256" key="7">
    <source>
        <dbReference type="ARBA" id="ARBA00022723"/>
    </source>
</evidence>
<evidence type="ECO:0000256" key="16">
    <source>
        <dbReference type="PROSITE-ProRule" id="PRU00209"/>
    </source>
</evidence>
<evidence type="ECO:0000256" key="9">
    <source>
        <dbReference type="ARBA" id="ARBA00022840"/>
    </source>
</evidence>
<dbReference type="InterPro" id="IPR020825">
    <property type="entry name" value="Phe-tRNA_synthase-like_B3/B4"/>
</dbReference>
<organism evidence="20 21">
    <name type="scientific">Candidatus Komeilibacteria bacterium CG10_big_fil_rev_8_21_14_0_10_41_13</name>
    <dbReference type="NCBI Taxonomy" id="1974476"/>
    <lineage>
        <taxon>Bacteria</taxon>
        <taxon>Candidatus Komeiliibacteriota</taxon>
    </lineage>
</organism>
<dbReference type="Gene3D" id="3.30.70.380">
    <property type="entry name" value="Ferrodoxin-fold anticodon-binding domain"/>
    <property type="match status" value="1"/>
</dbReference>
<comment type="catalytic activity">
    <reaction evidence="14 15">
        <text>tRNA(Phe) + L-phenylalanine + ATP = L-phenylalanyl-tRNA(Phe) + AMP + diphosphate + H(+)</text>
        <dbReference type="Rhea" id="RHEA:19413"/>
        <dbReference type="Rhea" id="RHEA-COMP:9668"/>
        <dbReference type="Rhea" id="RHEA-COMP:9699"/>
        <dbReference type="ChEBI" id="CHEBI:15378"/>
        <dbReference type="ChEBI" id="CHEBI:30616"/>
        <dbReference type="ChEBI" id="CHEBI:33019"/>
        <dbReference type="ChEBI" id="CHEBI:58095"/>
        <dbReference type="ChEBI" id="CHEBI:78442"/>
        <dbReference type="ChEBI" id="CHEBI:78531"/>
        <dbReference type="ChEBI" id="CHEBI:456215"/>
        <dbReference type="EC" id="6.1.1.20"/>
    </reaction>
</comment>
<dbReference type="CDD" id="cd02796">
    <property type="entry name" value="tRNA_bind_bactPheRS"/>
    <property type="match status" value="1"/>
</dbReference>
<dbReference type="InterPro" id="IPR002547">
    <property type="entry name" value="tRNA-bd_dom"/>
</dbReference>
<dbReference type="SMART" id="SM00896">
    <property type="entry name" value="FDX-ACB"/>
    <property type="match status" value="1"/>
</dbReference>
<evidence type="ECO:0000256" key="6">
    <source>
        <dbReference type="ARBA" id="ARBA00022598"/>
    </source>
</evidence>
<evidence type="ECO:0000256" key="3">
    <source>
        <dbReference type="ARBA" id="ARBA00011209"/>
    </source>
</evidence>
<dbReference type="PROSITE" id="PS51447">
    <property type="entry name" value="FDX_ACB"/>
    <property type="match status" value="1"/>
</dbReference>
<comment type="cofactor">
    <cofactor evidence="15">
        <name>Mg(2+)</name>
        <dbReference type="ChEBI" id="CHEBI:18420"/>
    </cofactor>
    <text evidence="15">Binds 2 magnesium ions per tetramer.</text>
</comment>
<evidence type="ECO:0000256" key="4">
    <source>
        <dbReference type="ARBA" id="ARBA00022490"/>
    </source>
</evidence>
<dbReference type="SMART" id="SM00873">
    <property type="entry name" value="B3_4"/>
    <property type="match status" value="1"/>
</dbReference>
<dbReference type="Pfam" id="PF03147">
    <property type="entry name" value="FDX-ACB"/>
    <property type="match status" value="1"/>
</dbReference>
<feature type="domain" description="B5" evidence="19">
    <location>
        <begin position="412"/>
        <end position="489"/>
    </location>
</feature>
<evidence type="ECO:0000256" key="12">
    <source>
        <dbReference type="ARBA" id="ARBA00022917"/>
    </source>
</evidence>
<dbReference type="Pfam" id="PF17759">
    <property type="entry name" value="tRNA_synthFbeta"/>
    <property type="match status" value="1"/>
</dbReference>
<gene>
    <name evidence="15" type="primary">pheT</name>
    <name evidence="20" type="ORF">COU22_02640</name>
</gene>
<dbReference type="GO" id="GO:0000287">
    <property type="term" value="F:magnesium ion binding"/>
    <property type="evidence" value="ECO:0007669"/>
    <property type="project" value="UniProtKB-UniRule"/>
</dbReference>
<dbReference type="InterPro" id="IPR009061">
    <property type="entry name" value="DNA-bd_dom_put_sf"/>
</dbReference>
<evidence type="ECO:0000256" key="13">
    <source>
        <dbReference type="ARBA" id="ARBA00023146"/>
    </source>
</evidence>
<keyword evidence="13 15" id="KW-0030">Aminoacyl-tRNA synthetase</keyword>
<comment type="subunit">
    <text evidence="3 15">Tetramer of two alpha and two beta subunits.</text>
</comment>
<feature type="binding site" evidence="15">
    <location>
        <position position="467"/>
    </location>
    <ligand>
        <name>Mg(2+)</name>
        <dbReference type="ChEBI" id="CHEBI:18420"/>
        <note>shared with alpha subunit</note>
    </ligand>
</feature>
<keyword evidence="5 16" id="KW-0820">tRNA-binding</keyword>
<dbReference type="InterPro" id="IPR005121">
    <property type="entry name" value="Fdx_antiC-bd"/>
</dbReference>
<dbReference type="GO" id="GO:0000049">
    <property type="term" value="F:tRNA binding"/>
    <property type="evidence" value="ECO:0007669"/>
    <property type="project" value="UniProtKB-UniRule"/>
</dbReference>
<dbReference type="PANTHER" id="PTHR10947:SF0">
    <property type="entry name" value="PHENYLALANINE--TRNA LIGASE BETA SUBUNIT"/>
    <property type="match status" value="1"/>
</dbReference>
<reference evidence="21" key="1">
    <citation type="submission" date="2017-09" db="EMBL/GenBank/DDBJ databases">
        <title>Depth-based differentiation of microbial function through sediment-hosted aquifers and enrichment of novel symbionts in the deep terrestrial subsurface.</title>
        <authorList>
            <person name="Probst A.J."/>
            <person name="Ladd B."/>
            <person name="Jarett J.K."/>
            <person name="Geller-Mcgrath D.E."/>
            <person name="Sieber C.M.K."/>
            <person name="Emerson J.B."/>
            <person name="Anantharaman K."/>
            <person name="Thomas B.C."/>
            <person name="Malmstrom R."/>
            <person name="Stieglmeier M."/>
            <person name="Klingl A."/>
            <person name="Woyke T."/>
            <person name="Ryan C.M."/>
            <person name="Banfield J.F."/>
        </authorList>
    </citation>
    <scope>NUCLEOTIDE SEQUENCE [LARGE SCALE GENOMIC DNA]</scope>
</reference>
<dbReference type="InterPro" id="IPR005147">
    <property type="entry name" value="tRNA_synthase_B5-dom"/>
</dbReference>
<evidence type="ECO:0000256" key="15">
    <source>
        <dbReference type="HAMAP-Rule" id="MF_00283"/>
    </source>
</evidence>
<evidence type="ECO:0000256" key="10">
    <source>
        <dbReference type="ARBA" id="ARBA00022842"/>
    </source>
</evidence>
<dbReference type="GO" id="GO:0009328">
    <property type="term" value="C:phenylalanine-tRNA ligase complex"/>
    <property type="evidence" value="ECO:0007669"/>
    <property type="project" value="TreeGrafter"/>
</dbReference>
<dbReference type="Gene3D" id="3.50.40.10">
    <property type="entry name" value="Phenylalanyl-trna Synthetase, Chain B, domain 3"/>
    <property type="match status" value="1"/>
</dbReference>
<keyword evidence="7 15" id="KW-0479">Metal-binding</keyword>
<keyword evidence="4 15" id="KW-0963">Cytoplasm</keyword>
<keyword evidence="11 16" id="KW-0694">RNA-binding</keyword>
<evidence type="ECO:0000259" key="18">
    <source>
        <dbReference type="PROSITE" id="PS51447"/>
    </source>
</evidence>
<dbReference type="FunFam" id="3.30.56.10:FF:000002">
    <property type="entry name" value="Phenylalanine--tRNA ligase beta subunit"/>
    <property type="match status" value="1"/>
</dbReference>
<evidence type="ECO:0000256" key="5">
    <source>
        <dbReference type="ARBA" id="ARBA00022555"/>
    </source>
</evidence>
<dbReference type="SUPFAM" id="SSF56037">
    <property type="entry name" value="PheT/TilS domain"/>
    <property type="match status" value="1"/>
</dbReference>
<accession>A0A2M6WC26</accession>
<dbReference type="InterPro" id="IPR033714">
    <property type="entry name" value="tRNA_bind_bactPheRS"/>
</dbReference>
<proteinExistence type="inferred from homology"/>
<keyword evidence="10 15" id="KW-0460">Magnesium</keyword>
<dbReference type="Gene3D" id="2.40.50.140">
    <property type="entry name" value="Nucleic acid-binding proteins"/>
    <property type="match status" value="1"/>
</dbReference>
<evidence type="ECO:0000256" key="2">
    <source>
        <dbReference type="ARBA" id="ARBA00008653"/>
    </source>
</evidence>
<feature type="binding site" evidence="15">
    <location>
        <position position="476"/>
    </location>
    <ligand>
        <name>Mg(2+)</name>
        <dbReference type="ChEBI" id="CHEBI:18420"/>
        <note>shared with alpha subunit</note>
    </ligand>
</feature>
<dbReference type="InterPro" id="IPR041616">
    <property type="entry name" value="PheRS_beta_core"/>
</dbReference>
<feature type="domain" description="FDX-ACB" evidence="18">
    <location>
        <begin position="717"/>
        <end position="809"/>
    </location>
</feature>
<evidence type="ECO:0000259" key="19">
    <source>
        <dbReference type="PROSITE" id="PS51483"/>
    </source>
</evidence>
<dbReference type="EMBL" id="PFBO01000095">
    <property type="protein sequence ID" value="PIT90349.1"/>
    <property type="molecule type" value="Genomic_DNA"/>
</dbReference>
<dbReference type="HAMAP" id="MF_00283">
    <property type="entry name" value="Phe_tRNA_synth_beta1"/>
    <property type="match status" value="1"/>
</dbReference>
<dbReference type="PROSITE" id="PS51483">
    <property type="entry name" value="B5"/>
    <property type="match status" value="1"/>
</dbReference>
<dbReference type="Pfam" id="PF01588">
    <property type="entry name" value="tRNA_bind"/>
    <property type="match status" value="1"/>
</dbReference>
<dbReference type="GO" id="GO:0005524">
    <property type="term" value="F:ATP binding"/>
    <property type="evidence" value="ECO:0007669"/>
    <property type="project" value="UniProtKB-UniRule"/>
</dbReference>
<evidence type="ECO:0000313" key="20">
    <source>
        <dbReference type="EMBL" id="PIT90349.1"/>
    </source>
</evidence>
<name>A0A2M6WC26_9BACT</name>
<protein>
    <recommendedName>
        <fullName evidence="15">Phenylalanine--tRNA ligase beta subunit</fullName>
        <ecNumber evidence="15">6.1.1.20</ecNumber>
    </recommendedName>
    <alternativeName>
        <fullName evidence="15">Phenylalanyl-tRNA synthetase beta subunit</fullName>
        <shortName evidence="15">PheRS</shortName>
    </alternativeName>
</protein>
<evidence type="ECO:0000256" key="11">
    <source>
        <dbReference type="ARBA" id="ARBA00022884"/>
    </source>
</evidence>
<dbReference type="InterPro" id="IPR045864">
    <property type="entry name" value="aa-tRNA-synth_II/BPL/LPL"/>
</dbReference>
<feature type="binding site" evidence="15">
    <location>
        <position position="473"/>
    </location>
    <ligand>
        <name>Mg(2+)</name>
        <dbReference type="ChEBI" id="CHEBI:18420"/>
        <note>shared with alpha subunit</note>
    </ligand>
</feature>
<evidence type="ECO:0000256" key="14">
    <source>
        <dbReference type="ARBA" id="ARBA00049255"/>
    </source>
</evidence>
<dbReference type="AlphaFoldDB" id="A0A2M6WC26"/>
<dbReference type="PROSITE" id="PS50886">
    <property type="entry name" value="TRBD"/>
    <property type="match status" value="1"/>
</dbReference>
<dbReference type="Gene3D" id="3.30.56.10">
    <property type="match status" value="2"/>
</dbReference>
<sequence>MKISLNWLKQYLDLPKSLSPEELALKLTMSTVEVEEVIDQREKYEKMIVGEITDIIDHPDADRLKVCKVKDGSGSRQVVCGGNNIYQGMKCVLALPGAKVRWHGEGEEITLGKTKIRGIESDGMICAADEVGLPFEYRSPAGGVVDLQTGKAGQDLAQALGLDDVIIDIDNKSVTHRPDLWGHYGIAREIAAIFGLKLKPLELEEIKEGDEVKLKIKVEDKENCSRYMGLVMTGLKVEPSPDWLKKLLVSVGVRPINNLVDITNYVMLEFGRPSHAFDRREVNGDTIIVRRAASGEKFTTLDGVAREMTDKMTLVCDKERAIDLAGIMGGENSEIKDDTTEIILELANFNATNIRRTAGALNLRTEAAVRFEKSLAPSLAELGLKRIVTLIKQLVPSAEVASKLIDEDYEKEEKRLIDLDLEFLNKKIGQEIPKKEVVRILENLEFEIKDNKESLEVKVPDFRSTKDISIPEDLVEEVARIYGYDNLTPQMPLVNMTPPEDNKALRVKKDLHDVLSLALGSTETYNYSFTGQKNLDLLGLKSEDHLELKNYFSEEQKYLRLSLFENLLFNLPLNLRFYDQINLYELGRVYTQAQGEYPTDPGKKSYLNRQERFVCGVYFYKNQQPFLKVKGLLETVLAYLGVDYQFQLGSKKDLPTFVDPERYLEIKAGESVLGWLAQLNKRVGEDLEAESGACLWQLNFELLVKHAQDKIKYQPLPKYPGMNYDFSIVVDYQAAWSEIRSEVMAISDIINRVELFDIFEDKKIGQDKKSLAFHVELLAEDKTLTSQEGEAVEKKIREVLQSKFKAEIR</sequence>
<dbReference type="Gene3D" id="3.30.930.10">
    <property type="entry name" value="Bira Bifunctional Protein, Domain 2"/>
    <property type="match status" value="1"/>
</dbReference>
<dbReference type="Proteomes" id="UP000230543">
    <property type="component" value="Unassembled WGS sequence"/>
</dbReference>
<dbReference type="InterPro" id="IPR036690">
    <property type="entry name" value="Fdx_antiC-bd_sf"/>
</dbReference>
<keyword evidence="8 15" id="KW-0547">Nucleotide-binding</keyword>
<feature type="domain" description="TRNA-binding" evidence="17">
    <location>
        <begin position="41"/>
        <end position="157"/>
    </location>
</feature>
<keyword evidence="12 15" id="KW-0648">Protein biosynthesis</keyword>
<feature type="binding site" evidence="15">
    <location>
        <position position="477"/>
    </location>
    <ligand>
        <name>Mg(2+)</name>
        <dbReference type="ChEBI" id="CHEBI:18420"/>
        <note>shared with alpha subunit</note>
    </ligand>
</feature>
<keyword evidence="9 15" id="KW-0067">ATP-binding</keyword>
<evidence type="ECO:0000256" key="1">
    <source>
        <dbReference type="ARBA" id="ARBA00004496"/>
    </source>
</evidence>
<dbReference type="Pfam" id="PF03484">
    <property type="entry name" value="B5"/>
    <property type="match status" value="1"/>
</dbReference>
<dbReference type="PANTHER" id="PTHR10947">
    <property type="entry name" value="PHENYLALANYL-TRNA SYNTHETASE BETA CHAIN AND LEUCINE-RICH REPEAT-CONTAINING PROTEIN 47"/>
    <property type="match status" value="1"/>
</dbReference>
<dbReference type="InterPro" id="IPR005146">
    <property type="entry name" value="B3/B4_tRNA-bd"/>
</dbReference>
<dbReference type="InterPro" id="IPR045060">
    <property type="entry name" value="Phe-tRNA-ligase_IIc_bsu"/>
</dbReference>
<dbReference type="SUPFAM" id="SSF46955">
    <property type="entry name" value="Putative DNA-binding domain"/>
    <property type="match status" value="1"/>
</dbReference>
<dbReference type="InterPro" id="IPR012340">
    <property type="entry name" value="NA-bd_OB-fold"/>
</dbReference>
<dbReference type="SMART" id="SM00874">
    <property type="entry name" value="B5"/>
    <property type="match status" value="1"/>
</dbReference>
<dbReference type="EC" id="6.1.1.20" evidence="15"/>
<dbReference type="InterPro" id="IPR004532">
    <property type="entry name" value="Phe-tRNA-ligase_IIc_bsu_bact"/>
</dbReference>
<keyword evidence="6 15" id="KW-0436">Ligase</keyword>
<comment type="subcellular location">
    <subcellularLocation>
        <location evidence="1 15">Cytoplasm</location>
    </subcellularLocation>
</comment>
<evidence type="ECO:0000256" key="8">
    <source>
        <dbReference type="ARBA" id="ARBA00022741"/>
    </source>
</evidence>
<dbReference type="SUPFAM" id="SSF50249">
    <property type="entry name" value="Nucleic acid-binding proteins"/>
    <property type="match status" value="1"/>
</dbReference>
<dbReference type="NCBIfam" id="TIGR00472">
    <property type="entry name" value="pheT_bact"/>
    <property type="match status" value="1"/>
</dbReference>
<dbReference type="SUPFAM" id="SSF55681">
    <property type="entry name" value="Class II aaRS and biotin synthetases"/>
    <property type="match status" value="1"/>
</dbReference>
<dbReference type="GO" id="GO:0006432">
    <property type="term" value="P:phenylalanyl-tRNA aminoacylation"/>
    <property type="evidence" value="ECO:0007669"/>
    <property type="project" value="UniProtKB-UniRule"/>
</dbReference>
<evidence type="ECO:0000259" key="17">
    <source>
        <dbReference type="PROSITE" id="PS50886"/>
    </source>
</evidence>
<dbReference type="Pfam" id="PF03483">
    <property type="entry name" value="B3_4"/>
    <property type="match status" value="1"/>
</dbReference>
<dbReference type="GO" id="GO:0004826">
    <property type="term" value="F:phenylalanine-tRNA ligase activity"/>
    <property type="evidence" value="ECO:0007669"/>
    <property type="project" value="UniProtKB-UniRule"/>
</dbReference>
<comment type="caution">
    <text evidence="20">The sequence shown here is derived from an EMBL/GenBank/DDBJ whole genome shotgun (WGS) entry which is preliminary data.</text>
</comment>